<name>A0A6S6SLK2_9BACT</name>
<dbReference type="AlphaFoldDB" id="A0A6S6SLK2"/>
<gene>
    <name evidence="1" type="ORF">HELGO_WM13785</name>
</gene>
<organism evidence="1">
    <name type="scientific">uncultured Sulfurovum sp</name>
    <dbReference type="NCBI Taxonomy" id="269237"/>
    <lineage>
        <taxon>Bacteria</taxon>
        <taxon>Pseudomonadati</taxon>
        <taxon>Campylobacterota</taxon>
        <taxon>Epsilonproteobacteria</taxon>
        <taxon>Campylobacterales</taxon>
        <taxon>Sulfurovaceae</taxon>
        <taxon>Sulfurovum</taxon>
        <taxon>environmental samples</taxon>
    </lineage>
</organism>
<reference evidence="1" key="1">
    <citation type="submission" date="2020-01" db="EMBL/GenBank/DDBJ databases">
        <authorList>
            <person name="Meier V. D."/>
            <person name="Meier V D."/>
        </authorList>
    </citation>
    <scope>NUCLEOTIDE SEQUENCE</scope>
    <source>
        <strain evidence="1">HLG_WM_MAG_05</strain>
    </source>
</reference>
<dbReference type="EMBL" id="CACVAU010000031">
    <property type="protein sequence ID" value="CAA6809359.1"/>
    <property type="molecule type" value="Genomic_DNA"/>
</dbReference>
<proteinExistence type="predicted"/>
<evidence type="ECO:0000313" key="1">
    <source>
        <dbReference type="EMBL" id="CAA6809359.1"/>
    </source>
</evidence>
<protein>
    <submittedName>
        <fullName evidence="1">Uncharacterized protein</fullName>
    </submittedName>
</protein>
<sequence length="155" mass="18229">MITFNTLPKYENIQELIQSTFSVDFPISGDWGYNEKYPTVIHKVAKNMSLNQLEHTITSIRAHLEMNITQEKGNRYGGINANEKSRKLIKQEDKYFDKVQYEITAIDEDLYNAFIKEYKEGYETEGFDLTEHFTRRKASTLVREVVHYFEVSANK</sequence>
<accession>A0A6S6SLK2</accession>